<dbReference type="RefSeq" id="WP_050363342.1">
    <property type="nucleotide sequence ID" value="NZ_CP134822.1"/>
</dbReference>
<feature type="domain" description="Nitroreductase" evidence="1">
    <location>
        <begin position="122"/>
        <end position="304"/>
    </location>
</feature>
<dbReference type="InterPro" id="IPR050627">
    <property type="entry name" value="Nitroreductase/BluB"/>
</dbReference>
<accession>A0A3M8FEG3</accession>
<dbReference type="AlphaFoldDB" id="A0A3M8FEG3"/>
<dbReference type="NCBIfam" id="NF047509">
    <property type="entry name" value="Rv3131_FMN_oxido"/>
    <property type="match status" value="1"/>
</dbReference>
<evidence type="ECO:0000313" key="2">
    <source>
        <dbReference type="EMBL" id="RKM98728.1"/>
    </source>
</evidence>
<dbReference type="OrthoDB" id="8156917at2"/>
<dbReference type="PANTHER" id="PTHR23026">
    <property type="entry name" value="NADPH NITROREDUCTASE"/>
    <property type="match status" value="1"/>
</dbReference>
<sequence length="322" mass="35596">MTTTAPPDTATLEKLISASVAAPSMYNTQPWRYRLDTATDTVEIRAAAERALRHADPVGRALHVSVGAALFNLRVAAAHLGWEPVVRLLPRPGEPDLLAAVRLAGQPLRGSHRPDLYEALWHRHSSRFPYSAHPLPTRLPAELTEAAHAEGVLLSFPGPSETTRLLRVTAEGERRNTHDQLRRAESRRWIREGTADGMPGSVLGPQDSMGQLPMRDFAGLRPSGRPSAVFERRPVIAVLSTTHDRRADWLRAGQALEHVLLVATAEGVRASMLHQGLEYPDLRWALGDGRGRPRHIQMLIRLGYGPTGPATPRRPVRMVRDR</sequence>
<name>A0A3M8FEG3_9ACTN</name>
<dbReference type="EMBL" id="JNAD02000001">
    <property type="protein sequence ID" value="RKM98728.1"/>
    <property type="molecule type" value="Genomic_DNA"/>
</dbReference>
<dbReference type="InterPro" id="IPR000415">
    <property type="entry name" value="Nitroreductase-like"/>
</dbReference>
<gene>
    <name evidence="2" type="ORF">SFRA_000125</name>
</gene>
<dbReference type="Gene3D" id="3.40.109.10">
    <property type="entry name" value="NADH Oxidase"/>
    <property type="match status" value="2"/>
</dbReference>
<proteinExistence type="predicted"/>
<dbReference type="InterPro" id="IPR029479">
    <property type="entry name" value="Nitroreductase"/>
</dbReference>
<dbReference type="SUPFAM" id="SSF55469">
    <property type="entry name" value="FMN-dependent nitroreductase-like"/>
    <property type="match status" value="2"/>
</dbReference>
<evidence type="ECO:0000313" key="3">
    <source>
        <dbReference type="Proteomes" id="UP000028058"/>
    </source>
</evidence>
<dbReference type="Proteomes" id="UP000028058">
    <property type="component" value="Unassembled WGS sequence"/>
</dbReference>
<comment type="caution">
    <text evidence="2">The sequence shown here is derived from an EMBL/GenBank/DDBJ whole genome shotgun (WGS) entry which is preliminary data.</text>
</comment>
<dbReference type="PANTHER" id="PTHR23026:SF123">
    <property type="entry name" value="NAD(P)H NITROREDUCTASE RV3131-RELATED"/>
    <property type="match status" value="1"/>
</dbReference>
<dbReference type="Pfam" id="PF00881">
    <property type="entry name" value="Nitroreductase"/>
    <property type="match status" value="1"/>
</dbReference>
<protein>
    <recommendedName>
        <fullName evidence="1">Nitroreductase domain-containing protein</fullName>
    </recommendedName>
</protein>
<keyword evidence="3" id="KW-1185">Reference proteome</keyword>
<dbReference type="GO" id="GO:0016491">
    <property type="term" value="F:oxidoreductase activity"/>
    <property type="evidence" value="ECO:0007669"/>
    <property type="project" value="InterPro"/>
</dbReference>
<evidence type="ECO:0000259" key="1">
    <source>
        <dbReference type="Pfam" id="PF00881"/>
    </source>
</evidence>
<organism evidence="2 3">
    <name type="scientific">Streptomyces xinghaiensis</name>
    <dbReference type="NCBI Taxonomy" id="1038928"/>
    <lineage>
        <taxon>Bacteria</taxon>
        <taxon>Bacillati</taxon>
        <taxon>Actinomycetota</taxon>
        <taxon>Actinomycetes</taxon>
        <taxon>Kitasatosporales</taxon>
        <taxon>Streptomycetaceae</taxon>
        <taxon>Streptomyces</taxon>
    </lineage>
</organism>
<reference evidence="2 3" key="1">
    <citation type="journal article" date="2014" name="Genome Announc.">
        <title>Draft Genome Sequence of Streptomyces fradiae ATCC 19609, a Strain Highly Sensitive to Antibiotics.</title>
        <authorList>
            <person name="Bekker O.B."/>
            <person name="Klimina K.M."/>
            <person name="Vatlin A.A."/>
            <person name="Zakharevich N.V."/>
            <person name="Kasianov A.S."/>
            <person name="Danilenko V.N."/>
        </authorList>
    </citation>
    <scope>NUCLEOTIDE SEQUENCE [LARGE SCALE GENOMIC DNA]</scope>
    <source>
        <strain evidence="2 3">ATCC 19609</strain>
    </source>
</reference>